<dbReference type="EMBL" id="BK015207">
    <property type="protein sequence ID" value="DAD96014.1"/>
    <property type="molecule type" value="Genomic_DNA"/>
</dbReference>
<evidence type="ECO:0000256" key="1">
    <source>
        <dbReference type="SAM" id="Phobius"/>
    </source>
</evidence>
<name>A0A8S5NMR1_9CAUD</name>
<accession>A0A8S5NMR1</accession>
<protein>
    <submittedName>
        <fullName evidence="2">Uncharacterized protein</fullName>
    </submittedName>
</protein>
<reference evidence="2" key="1">
    <citation type="journal article" date="2021" name="Proc. Natl. Acad. Sci. U.S.A.">
        <title>A Catalog of Tens of Thousands of Viruses from Human Metagenomes Reveals Hidden Associations with Chronic Diseases.</title>
        <authorList>
            <person name="Tisza M.J."/>
            <person name="Buck C.B."/>
        </authorList>
    </citation>
    <scope>NUCLEOTIDE SEQUENCE</scope>
    <source>
        <strain evidence="2">CtSGm32</strain>
    </source>
</reference>
<sequence>MILYVSVPLYYHKILNVSSILRKNFIIFILIACSTCYYCFFSFKFFSVDTFRIFYVNCFISCLCCVIMILEVSLWDSKKDSLNCEKN</sequence>
<feature type="transmembrane region" description="Helical" evidence="1">
    <location>
        <begin position="20"/>
        <end position="41"/>
    </location>
</feature>
<keyword evidence="1" id="KW-1133">Transmembrane helix</keyword>
<keyword evidence="1" id="KW-0812">Transmembrane</keyword>
<feature type="transmembrane region" description="Helical" evidence="1">
    <location>
        <begin position="53"/>
        <end position="75"/>
    </location>
</feature>
<proteinExistence type="predicted"/>
<organism evidence="2">
    <name type="scientific">Myoviridae sp. ctSGm32</name>
    <dbReference type="NCBI Taxonomy" id="2826653"/>
    <lineage>
        <taxon>Viruses</taxon>
        <taxon>Duplodnaviria</taxon>
        <taxon>Heunggongvirae</taxon>
        <taxon>Uroviricota</taxon>
        <taxon>Caudoviricetes</taxon>
    </lineage>
</organism>
<keyword evidence="1" id="KW-0472">Membrane</keyword>
<evidence type="ECO:0000313" key="2">
    <source>
        <dbReference type="EMBL" id="DAD96014.1"/>
    </source>
</evidence>